<evidence type="ECO:0000313" key="1">
    <source>
        <dbReference type="EMBL" id="MBU3064857.1"/>
    </source>
</evidence>
<accession>A0ABS6B3H6</accession>
<dbReference type="EMBL" id="JAHKNI010000008">
    <property type="protein sequence ID" value="MBU3064857.1"/>
    <property type="molecule type" value="Genomic_DNA"/>
</dbReference>
<keyword evidence="2" id="KW-1185">Reference proteome</keyword>
<protein>
    <submittedName>
        <fullName evidence="1">Uncharacterized protein</fullName>
    </submittedName>
</protein>
<evidence type="ECO:0000313" key="2">
    <source>
        <dbReference type="Proteomes" id="UP000733379"/>
    </source>
</evidence>
<name>A0ABS6B3H6_9NOCA</name>
<reference evidence="1 2" key="1">
    <citation type="submission" date="2021-06" db="EMBL/GenBank/DDBJ databases">
        <title>Actinomycetes sequencing.</title>
        <authorList>
            <person name="Shan Q."/>
        </authorList>
    </citation>
    <scope>NUCLEOTIDE SEQUENCE [LARGE SCALE GENOMIC DNA]</scope>
    <source>
        <strain evidence="1 2">NEAU-G5</strain>
    </source>
</reference>
<comment type="caution">
    <text evidence="1">The sequence shown here is derived from an EMBL/GenBank/DDBJ whole genome shotgun (WGS) entry which is preliminary data.</text>
</comment>
<dbReference type="Proteomes" id="UP000733379">
    <property type="component" value="Unassembled WGS sequence"/>
</dbReference>
<sequence>MVRPSAPSRTGFLPDQCEAAPLLSGYLIAESAGAVSVRVSEGTWTFDRADVLDIDPLGADAPGADIPRTDPATGQGGRPVRVRVRAGATADFTRRLRIDLTERPMTLAQQHSPARGDDQLARQTERWARSLHLSGTGAAMTRSHTLSFAGSLDAMACDSLD</sequence>
<proteinExistence type="predicted"/>
<organism evidence="1 2">
    <name type="scientific">Nocardia albiluteola</name>
    <dbReference type="NCBI Taxonomy" id="2842303"/>
    <lineage>
        <taxon>Bacteria</taxon>
        <taxon>Bacillati</taxon>
        <taxon>Actinomycetota</taxon>
        <taxon>Actinomycetes</taxon>
        <taxon>Mycobacteriales</taxon>
        <taxon>Nocardiaceae</taxon>
        <taxon>Nocardia</taxon>
    </lineage>
</organism>
<gene>
    <name evidence="1" type="ORF">KO481_25425</name>
</gene>